<feature type="domain" description="RNA polymerase sigma-70 region 2" evidence="1">
    <location>
        <begin position="18"/>
        <end position="72"/>
    </location>
</feature>
<sequence length="164" mass="19586">MEFEELVERFEPIIKKQIKVLRAYQYNEELYQIGLLAMWDASKNYEEGKGYFPSYLKKYIRGRMLNFLHKERSYYARFSGPRSIEETPAGVTSTWVTISLRTVLPFFSEREKFWLMEYLEFGKGPSQIAKEQNVSINTVKSWRFEAIKKIKLHLPTHLTCDMYV</sequence>
<protein>
    <submittedName>
        <fullName evidence="2">Sigma-70 family RNA polymerase sigma factor</fullName>
    </submittedName>
</protein>
<dbReference type="InterPro" id="IPR007627">
    <property type="entry name" value="RNA_pol_sigma70_r2"/>
</dbReference>
<evidence type="ECO:0000259" key="1">
    <source>
        <dbReference type="Pfam" id="PF04542"/>
    </source>
</evidence>
<dbReference type="Proteomes" id="UP000290649">
    <property type="component" value="Unassembled WGS sequence"/>
</dbReference>
<dbReference type="GO" id="GO:0003700">
    <property type="term" value="F:DNA-binding transcription factor activity"/>
    <property type="evidence" value="ECO:0007669"/>
    <property type="project" value="InterPro"/>
</dbReference>
<dbReference type="SUPFAM" id="SSF88659">
    <property type="entry name" value="Sigma3 and sigma4 domains of RNA polymerase sigma factors"/>
    <property type="match status" value="1"/>
</dbReference>
<keyword evidence="3" id="KW-1185">Reference proteome</keyword>
<gene>
    <name evidence="2" type="ORF">DS745_09150</name>
</gene>
<dbReference type="AlphaFoldDB" id="A0A4Q0VTM2"/>
<dbReference type="InterPro" id="IPR013325">
    <property type="entry name" value="RNA_pol_sigma_r2"/>
</dbReference>
<dbReference type="SUPFAM" id="SSF88946">
    <property type="entry name" value="Sigma2 domain of RNA polymerase sigma factors"/>
    <property type="match status" value="1"/>
</dbReference>
<organism evidence="2 3">
    <name type="scientific">Anaerobacillus alkaliphilus</name>
    <dbReference type="NCBI Taxonomy" id="1548597"/>
    <lineage>
        <taxon>Bacteria</taxon>
        <taxon>Bacillati</taxon>
        <taxon>Bacillota</taxon>
        <taxon>Bacilli</taxon>
        <taxon>Bacillales</taxon>
        <taxon>Bacillaceae</taxon>
        <taxon>Anaerobacillus</taxon>
    </lineage>
</organism>
<dbReference type="NCBIfam" id="TIGR02937">
    <property type="entry name" value="sigma70-ECF"/>
    <property type="match status" value="1"/>
</dbReference>
<accession>A0A4Q0VTM2</accession>
<name>A0A4Q0VTM2_9BACI</name>
<dbReference type="OrthoDB" id="9783788at2"/>
<dbReference type="InterPro" id="IPR013324">
    <property type="entry name" value="RNA_pol_sigma_r3/r4-like"/>
</dbReference>
<evidence type="ECO:0000313" key="2">
    <source>
        <dbReference type="EMBL" id="RXJ01638.1"/>
    </source>
</evidence>
<dbReference type="InterPro" id="IPR014284">
    <property type="entry name" value="RNA_pol_sigma-70_dom"/>
</dbReference>
<dbReference type="Pfam" id="PF04542">
    <property type="entry name" value="Sigma70_r2"/>
    <property type="match status" value="1"/>
</dbReference>
<comment type="caution">
    <text evidence="2">The sequence shown here is derived from an EMBL/GenBank/DDBJ whole genome shotgun (WGS) entry which is preliminary data.</text>
</comment>
<dbReference type="GO" id="GO:0006352">
    <property type="term" value="P:DNA-templated transcription initiation"/>
    <property type="evidence" value="ECO:0007669"/>
    <property type="project" value="InterPro"/>
</dbReference>
<proteinExistence type="predicted"/>
<dbReference type="RefSeq" id="WP_129077940.1">
    <property type="nucleotide sequence ID" value="NZ_QOUX01000032.1"/>
</dbReference>
<reference evidence="2 3" key="1">
    <citation type="journal article" date="2019" name="Int. J. Syst. Evol. Microbiol.">
        <title>Anaerobacillus alkaliphilus sp. nov., a novel alkaliphilic and moderately halophilic bacterium.</title>
        <authorList>
            <person name="Borsodi A.K."/>
            <person name="Aszalos J.M."/>
            <person name="Bihari P."/>
            <person name="Nagy I."/>
            <person name="Schumann P."/>
            <person name="Sproer C."/>
            <person name="Kovacs A.L."/>
            <person name="Boka K."/>
            <person name="Dobosy P."/>
            <person name="Ovari M."/>
            <person name="Szili-Kovacs T."/>
            <person name="Toth E."/>
        </authorList>
    </citation>
    <scope>NUCLEOTIDE SEQUENCE [LARGE SCALE GENOMIC DNA]</scope>
    <source>
        <strain evidence="2 3">B16-10</strain>
    </source>
</reference>
<evidence type="ECO:0000313" key="3">
    <source>
        <dbReference type="Proteomes" id="UP000290649"/>
    </source>
</evidence>
<dbReference type="EMBL" id="QOUX01000032">
    <property type="protein sequence ID" value="RXJ01638.1"/>
    <property type="molecule type" value="Genomic_DNA"/>
</dbReference>
<dbReference type="Gene3D" id="1.10.1740.10">
    <property type="match status" value="1"/>
</dbReference>